<evidence type="ECO:0000256" key="1">
    <source>
        <dbReference type="SAM" id="SignalP"/>
    </source>
</evidence>
<feature type="chain" id="PRO_5040654158" evidence="1">
    <location>
        <begin position="20"/>
        <end position="111"/>
    </location>
</feature>
<keyword evidence="1" id="KW-0732">Signal</keyword>
<organism evidence="2 4">
    <name type="scientific">Holothuria leucospilota</name>
    <name type="common">Black long sea cucumber</name>
    <name type="synonym">Mertensiothuria leucospilota</name>
    <dbReference type="NCBI Taxonomy" id="206669"/>
    <lineage>
        <taxon>Eukaryota</taxon>
        <taxon>Metazoa</taxon>
        <taxon>Echinodermata</taxon>
        <taxon>Eleutherozoa</taxon>
        <taxon>Echinozoa</taxon>
        <taxon>Holothuroidea</taxon>
        <taxon>Aspidochirotacea</taxon>
        <taxon>Aspidochirotida</taxon>
        <taxon>Holothuriidae</taxon>
        <taxon>Holothuria</taxon>
    </lineage>
</organism>
<dbReference type="EMBL" id="JAIZAY010000008">
    <property type="protein sequence ID" value="KAJ8036877.1"/>
    <property type="molecule type" value="Genomic_DNA"/>
</dbReference>
<comment type="caution">
    <text evidence="2">The sequence shown here is derived from an EMBL/GenBank/DDBJ whole genome shotgun (WGS) entry which is preliminary data.</text>
</comment>
<reference evidence="2" key="1">
    <citation type="submission" date="2021-10" db="EMBL/GenBank/DDBJ databases">
        <title>Tropical sea cucumber genome reveals ecological adaptation and Cuvierian tubules defense mechanism.</title>
        <authorList>
            <person name="Chen T."/>
        </authorList>
    </citation>
    <scope>NUCLEOTIDE SEQUENCE</scope>
    <source>
        <strain evidence="2">Nanhai2018</strain>
        <tissue evidence="2">Muscle</tissue>
    </source>
</reference>
<sequence length="111" mass="12443">MKFIFIFGLISVCLHVTIAKIVSLPPEMVAKNPVPEHGECFRNSRGYPAHRQGSLSNPALHSTAISASVMVTAWVPLVARRRLSRSSNRQCSVWSIWIPPLVLTSERRSKY</sequence>
<evidence type="ECO:0000313" key="3">
    <source>
        <dbReference type="EMBL" id="KAJ8036877.1"/>
    </source>
</evidence>
<name>A0A9Q1C2A2_HOLLE</name>
<proteinExistence type="predicted"/>
<dbReference type="AlphaFoldDB" id="A0A9Q1C2A2"/>
<keyword evidence="4" id="KW-1185">Reference proteome</keyword>
<accession>A0A9Q1C2A2</accession>
<evidence type="ECO:0000313" key="2">
    <source>
        <dbReference type="EMBL" id="KAJ8036875.1"/>
    </source>
</evidence>
<dbReference type="Proteomes" id="UP001152320">
    <property type="component" value="Chromosome 8"/>
</dbReference>
<gene>
    <name evidence="2" type="ORF">HOLleu_17528</name>
    <name evidence="3" type="ORF">HOLleu_17531</name>
</gene>
<dbReference type="EMBL" id="JAIZAY010000008">
    <property type="protein sequence ID" value="KAJ8036875.1"/>
    <property type="molecule type" value="Genomic_DNA"/>
</dbReference>
<feature type="signal peptide" evidence="1">
    <location>
        <begin position="1"/>
        <end position="19"/>
    </location>
</feature>
<protein>
    <submittedName>
        <fullName evidence="2">Uncharacterized protein</fullName>
    </submittedName>
</protein>
<evidence type="ECO:0000313" key="4">
    <source>
        <dbReference type="Proteomes" id="UP001152320"/>
    </source>
</evidence>